<evidence type="ECO:0000313" key="5">
    <source>
        <dbReference type="EMBL" id="GGK43686.1"/>
    </source>
</evidence>
<dbReference type="PANTHER" id="PTHR44196">
    <property type="entry name" value="DEHYDROGENASE/REDUCTASE SDR FAMILY MEMBER 7B"/>
    <property type="match status" value="1"/>
</dbReference>
<accession>A0ABQ2F5H5</accession>
<dbReference type="InterPro" id="IPR057326">
    <property type="entry name" value="KR_dom"/>
</dbReference>
<dbReference type="RefSeq" id="WP_189012276.1">
    <property type="nucleotide sequence ID" value="NZ_BMPP01000043.1"/>
</dbReference>
<keyword evidence="2" id="KW-0560">Oxidoreductase</keyword>
<comment type="similarity">
    <text evidence="1 3">Belongs to the short-chain dehydrogenases/reductases (SDR) family.</text>
</comment>
<sequence length="268" mass="28311">MNLIKRSILITGASGGIGATLADHLAREGARLTLVARREGALQATLDRITSEGGHATGVVGDITDPVVQQRAISQALDTCGQLDMLVNNAGNVRAGRLENLSSEDIQAMINLNLITPILLTRLALPALRAGGQGAVVNISSGFGLVGGPFYQVYAATKAGLARFGESLRRELLGEGVSVHTVYPGATRTAMMESNAAGPELGFIYQTAEEVARIVVAGLLADEPDIITAPQERRTFIKLNIERPGEVDAFYAGIKDRLEEAVKDHSSL</sequence>
<dbReference type="EMBL" id="BMPP01000043">
    <property type="protein sequence ID" value="GGK43686.1"/>
    <property type="molecule type" value="Genomic_DNA"/>
</dbReference>
<dbReference type="CDD" id="cd05233">
    <property type="entry name" value="SDR_c"/>
    <property type="match status" value="1"/>
</dbReference>
<evidence type="ECO:0000313" key="6">
    <source>
        <dbReference type="Proteomes" id="UP000647587"/>
    </source>
</evidence>
<evidence type="ECO:0000256" key="1">
    <source>
        <dbReference type="ARBA" id="ARBA00006484"/>
    </source>
</evidence>
<dbReference type="Pfam" id="PF00106">
    <property type="entry name" value="adh_short"/>
    <property type="match status" value="1"/>
</dbReference>
<dbReference type="Proteomes" id="UP000647587">
    <property type="component" value="Unassembled WGS sequence"/>
</dbReference>
<dbReference type="InterPro" id="IPR002347">
    <property type="entry name" value="SDR_fam"/>
</dbReference>
<dbReference type="PIRSF" id="PIRSF000126">
    <property type="entry name" value="11-beta-HSD1"/>
    <property type="match status" value="1"/>
</dbReference>
<name>A0ABQ2F5H5_9DEIO</name>
<proteinExistence type="inferred from homology"/>
<dbReference type="Gene3D" id="3.40.50.720">
    <property type="entry name" value="NAD(P)-binding Rossmann-like Domain"/>
    <property type="match status" value="1"/>
</dbReference>
<protein>
    <submittedName>
        <fullName evidence="5">Short chain dehydrogenase</fullName>
    </submittedName>
</protein>
<dbReference type="PANTHER" id="PTHR44196:SF1">
    <property type="entry name" value="DEHYDROGENASE_REDUCTASE SDR FAMILY MEMBER 7B"/>
    <property type="match status" value="1"/>
</dbReference>
<dbReference type="InterPro" id="IPR036291">
    <property type="entry name" value="NAD(P)-bd_dom_sf"/>
</dbReference>
<dbReference type="PRINTS" id="PR00081">
    <property type="entry name" value="GDHRDH"/>
</dbReference>
<organism evidence="5 6">
    <name type="scientific">Deinococcus malanensis</name>
    <dbReference type="NCBI Taxonomy" id="1706855"/>
    <lineage>
        <taxon>Bacteria</taxon>
        <taxon>Thermotogati</taxon>
        <taxon>Deinococcota</taxon>
        <taxon>Deinococci</taxon>
        <taxon>Deinococcales</taxon>
        <taxon>Deinococcaceae</taxon>
        <taxon>Deinococcus</taxon>
    </lineage>
</organism>
<evidence type="ECO:0000256" key="3">
    <source>
        <dbReference type="RuleBase" id="RU000363"/>
    </source>
</evidence>
<evidence type="ECO:0000256" key="2">
    <source>
        <dbReference type="ARBA" id="ARBA00023002"/>
    </source>
</evidence>
<dbReference type="InterPro" id="IPR020904">
    <property type="entry name" value="Sc_DH/Rdtase_CS"/>
</dbReference>
<comment type="caution">
    <text evidence="5">The sequence shown here is derived from an EMBL/GenBank/DDBJ whole genome shotgun (WGS) entry which is preliminary data.</text>
</comment>
<dbReference type="PRINTS" id="PR00080">
    <property type="entry name" value="SDRFAMILY"/>
</dbReference>
<feature type="domain" description="Ketoreductase" evidence="4">
    <location>
        <begin position="6"/>
        <end position="188"/>
    </location>
</feature>
<evidence type="ECO:0000259" key="4">
    <source>
        <dbReference type="SMART" id="SM00822"/>
    </source>
</evidence>
<dbReference type="PROSITE" id="PS00061">
    <property type="entry name" value="ADH_SHORT"/>
    <property type="match status" value="1"/>
</dbReference>
<dbReference type="SMART" id="SM00822">
    <property type="entry name" value="PKS_KR"/>
    <property type="match status" value="1"/>
</dbReference>
<dbReference type="SUPFAM" id="SSF51735">
    <property type="entry name" value="NAD(P)-binding Rossmann-fold domains"/>
    <property type="match status" value="1"/>
</dbReference>
<gene>
    <name evidence="5" type="ORF">GCM10008955_41790</name>
</gene>
<reference evidence="6" key="1">
    <citation type="journal article" date="2019" name="Int. J. Syst. Evol. Microbiol.">
        <title>The Global Catalogue of Microorganisms (GCM) 10K type strain sequencing project: providing services to taxonomists for standard genome sequencing and annotation.</title>
        <authorList>
            <consortium name="The Broad Institute Genomics Platform"/>
            <consortium name="The Broad Institute Genome Sequencing Center for Infectious Disease"/>
            <person name="Wu L."/>
            <person name="Ma J."/>
        </authorList>
    </citation>
    <scope>NUCLEOTIDE SEQUENCE [LARGE SCALE GENOMIC DNA]</scope>
    <source>
        <strain evidence="6">JCM 30331</strain>
    </source>
</reference>
<keyword evidence="6" id="KW-1185">Reference proteome</keyword>